<gene>
    <name evidence="1" type="ORF">AG1IA_07573</name>
</gene>
<protein>
    <submittedName>
        <fullName evidence="1">Uncharacterized protein</fullName>
    </submittedName>
</protein>
<dbReference type="AlphaFoldDB" id="L8WPZ1"/>
<evidence type="ECO:0000313" key="2">
    <source>
        <dbReference type="Proteomes" id="UP000011668"/>
    </source>
</evidence>
<keyword evidence="2" id="KW-1185">Reference proteome</keyword>
<dbReference type="Proteomes" id="UP000011668">
    <property type="component" value="Unassembled WGS sequence"/>
</dbReference>
<dbReference type="HOGENOM" id="CLU_2514190_0_0_1"/>
<evidence type="ECO:0000313" key="1">
    <source>
        <dbReference type="EMBL" id="ELU38404.1"/>
    </source>
</evidence>
<comment type="caution">
    <text evidence="1">The sequence shown here is derived from an EMBL/GenBank/DDBJ whole genome shotgun (WGS) entry which is preliminary data.</text>
</comment>
<proteinExistence type="predicted"/>
<sequence length="85" mass="9441">MDLVLKRISPNSPATRDGVCLIIIFHGNRNPCRDLLGTSLAHISTNISMVMVSPILLRNHLRHSVRQSILVTITTRRGCVIGEKL</sequence>
<accession>L8WPZ1</accession>
<reference evidence="1 2" key="1">
    <citation type="journal article" date="2013" name="Nat. Commun.">
        <title>The evolution and pathogenic mechanisms of the rice sheath blight pathogen.</title>
        <authorList>
            <person name="Zheng A."/>
            <person name="Lin R."/>
            <person name="Xu L."/>
            <person name="Qin P."/>
            <person name="Tang C."/>
            <person name="Ai P."/>
            <person name="Zhang D."/>
            <person name="Liu Y."/>
            <person name="Sun Z."/>
            <person name="Feng H."/>
            <person name="Wang Y."/>
            <person name="Chen Y."/>
            <person name="Liang X."/>
            <person name="Fu R."/>
            <person name="Li Q."/>
            <person name="Zhang J."/>
            <person name="Yu X."/>
            <person name="Xie Z."/>
            <person name="Ding L."/>
            <person name="Guan P."/>
            <person name="Tang J."/>
            <person name="Liang Y."/>
            <person name="Wang S."/>
            <person name="Deng Q."/>
            <person name="Li S."/>
            <person name="Zhu J."/>
            <person name="Wang L."/>
            <person name="Liu H."/>
            <person name="Li P."/>
        </authorList>
    </citation>
    <scope>NUCLEOTIDE SEQUENCE [LARGE SCALE GENOMIC DNA]</scope>
    <source>
        <strain evidence="2">AG-1 IA</strain>
    </source>
</reference>
<name>L8WPZ1_THACA</name>
<dbReference type="EMBL" id="AFRT01002184">
    <property type="protein sequence ID" value="ELU38404.1"/>
    <property type="molecule type" value="Genomic_DNA"/>
</dbReference>
<organism evidence="1 2">
    <name type="scientific">Thanatephorus cucumeris (strain AG1-IA)</name>
    <name type="common">Rice sheath blight fungus</name>
    <name type="synonym">Rhizoctonia solani</name>
    <dbReference type="NCBI Taxonomy" id="983506"/>
    <lineage>
        <taxon>Eukaryota</taxon>
        <taxon>Fungi</taxon>
        <taxon>Dikarya</taxon>
        <taxon>Basidiomycota</taxon>
        <taxon>Agaricomycotina</taxon>
        <taxon>Agaricomycetes</taxon>
        <taxon>Cantharellales</taxon>
        <taxon>Ceratobasidiaceae</taxon>
        <taxon>Rhizoctonia</taxon>
        <taxon>Rhizoctonia solani AG-1</taxon>
    </lineage>
</organism>